<protein>
    <submittedName>
        <fullName evidence="1">Uncharacterized protein</fullName>
    </submittedName>
</protein>
<comment type="caution">
    <text evidence="1">The sequence shown here is derived from an EMBL/GenBank/DDBJ whole genome shotgun (WGS) entry which is preliminary data.</text>
</comment>
<organism evidence="1 2">
    <name type="scientific">Ceratocystis fimbriata CBS 114723</name>
    <dbReference type="NCBI Taxonomy" id="1035309"/>
    <lineage>
        <taxon>Eukaryota</taxon>
        <taxon>Fungi</taxon>
        <taxon>Dikarya</taxon>
        <taxon>Ascomycota</taxon>
        <taxon>Pezizomycotina</taxon>
        <taxon>Sordariomycetes</taxon>
        <taxon>Hypocreomycetidae</taxon>
        <taxon>Microascales</taxon>
        <taxon>Ceratocystidaceae</taxon>
        <taxon>Ceratocystis</taxon>
    </lineage>
</organism>
<dbReference type="OrthoDB" id="4763081at2759"/>
<dbReference type="EMBL" id="APWK03000095">
    <property type="protein sequence ID" value="PHH51363.1"/>
    <property type="molecule type" value="Genomic_DNA"/>
</dbReference>
<reference evidence="1 2" key="1">
    <citation type="journal article" date="2013" name="Fungal Biol.">
        <title>Analysis of microsatellite markers in the genome of the plant pathogen Ceratocystis fimbriata.</title>
        <authorList>
            <person name="Simpson M.C."/>
            <person name="Wilken P.M."/>
            <person name="Coetzee M.P."/>
            <person name="Wingfield M.J."/>
            <person name="Wingfield B.D."/>
        </authorList>
    </citation>
    <scope>NUCLEOTIDE SEQUENCE [LARGE SCALE GENOMIC DNA]</scope>
    <source>
        <strain evidence="1 2">CBS 114723</strain>
    </source>
</reference>
<dbReference type="AlphaFoldDB" id="A0A2C5WZZ0"/>
<reference evidence="1 2" key="2">
    <citation type="journal article" date="2013" name="IMA Fungus">
        <title>IMA Genome-F 1: Ceratocystis fimbriata: Draft nuclear genome sequence for the plant pathogen, Ceratocystis fimbriata.</title>
        <authorList>
            <person name="Wilken P.M."/>
            <person name="Steenkamp E.T."/>
            <person name="Wingfield M.J."/>
            <person name="de Beer Z.W."/>
            <person name="Wingfield B.D."/>
        </authorList>
    </citation>
    <scope>NUCLEOTIDE SEQUENCE [LARGE SCALE GENOMIC DNA]</scope>
    <source>
        <strain evidence="1 2">CBS 114723</strain>
    </source>
</reference>
<name>A0A2C5WZZ0_9PEZI</name>
<evidence type="ECO:0000313" key="2">
    <source>
        <dbReference type="Proteomes" id="UP000222788"/>
    </source>
</evidence>
<evidence type="ECO:0000313" key="1">
    <source>
        <dbReference type="EMBL" id="PHH51363.1"/>
    </source>
</evidence>
<keyword evidence="2" id="KW-1185">Reference proteome</keyword>
<proteinExistence type="predicted"/>
<dbReference type="STRING" id="1035309.A0A2C5WZZ0"/>
<accession>A0A2C5WZZ0</accession>
<sequence length="578" mass="66282">MALYPGKIYHVGLRPHCGICSHPMEVLDRCVLLLGNDDSTGFSERLGPFIFPDYGYRMPDRSGVLRCRKPDCCTMRNPEASTVHYDCFEFISQRFDLDSSMDYLWIATAWQTPWRQAPHFRLEETTIKPDWSLFDEIGLPQMKMLPLEIVQMIYNYSPASLFWRFHSASFLGQQLSTTVSDYMLSIPLNTVLTWERGSRPKTTNIPNELPVFLLTIDAWGIQEIKRLSGNPPLKRWRADDRVFVIADRWKLAGVAARFKFGYLRLELPRIYSGLQTWDTPTPPLISQCQVYPSNIRSSTQFKTIDLRQTNGLTFFYSSGAIFAIHAHTEKAPYAQKTFQRLNPRRRDLATWVYVPFSQNDSIDALGVPMPHDDGFSSLNSCLLFRMRLAGDVTIGLTYSTYPRRLLLGQSPPTTMIYNTVELGAVSVLGAYSIETDNQYLVTEFDSSIVANPPSRHAFFSLAPLENVNRASIFSKKENGACMGILLQYQNGARRSLGQCRLGIDHVQHYANPMFICLSPRVYIQPRSVLLLHATLVNFMYTQEHEHSEQGWTCCEMKGELEFWFSAEETKLRVTMERH</sequence>
<dbReference type="Proteomes" id="UP000222788">
    <property type="component" value="Unassembled WGS sequence"/>
</dbReference>
<gene>
    <name evidence="1" type="ORF">CFIMG_005829RAa</name>
</gene>